<organism evidence="1">
    <name type="scientific">Anguilla anguilla</name>
    <name type="common">European freshwater eel</name>
    <name type="synonym">Muraena anguilla</name>
    <dbReference type="NCBI Taxonomy" id="7936"/>
    <lineage>
        <taxon>Eukaryota</taxon>
        <taxon>Metazoa</taxon>
        <taxon>Chordata</taxon>
        <taxon>Craniata</taxon>
        <taxon>Vertebrata</taxon>
        <taxon>Euteleostomi</taxon>
        <taxon>Actinopterygii</taxon>
        <taxon>Neopterygii</taxon>
        <taxon>Teleostei</taxon>
        <taxon>Anguilliformes</taxon>
        <taxon>Anguillidae</taxon>
        <taxon>Anguilla</taxon>
    </lineage>
</organism>
<accession>A0A0E9TQ74</accession>
<proteinExistence type="predicted"/>
<name>A0A0E9TQ74_ANGAN</name>
<sequence length="14" mass="1713">MLFLQQPFPVFQAF</sequence>
<protein>
    <submittedName>
        <fullName evidence="1">Uncharacterized protein</fullName>
    </submittedName>
</protein>
<reference evidence="1" key="2">
    <citation type="journal article" date="2015" name="Fish Shellfish Immunol.">
        <title>Early steps in the European eel (Anguilla anguilla)-Vibrio vulnificus interaction in the gills: Role of the RtxA13 toxin.</title>
        <authorList>
            <person name="Callol A."/>
            <person name="Pajuelo D."/>
            <person name="Ebbesson L."/>
            <person name="Teles M."/>
            <person name="MacKenzie S."/>
            <person name="Amaro C."/>
        </authorList>
    </citation>
    <scope>NUCLEOTIDE SEQUENCE</scope>
</reference>
<reference evidence="1" key="1">
    <citation type="submission" date="2014-11" db="EMBL/GenBank/DDBJ databases">
        <authorList>
            <person name="Amaro Gonzalez C."/>
        </authorList>
    </citation>
    <scope>NUCLEOTIDE SEQUENCE</scope>
</reference>
<dbReference type="EMBL" id="GBXM01053547">
    <property type="protein sequence ID" value="JAH55030.1"/>
    <property type="molecule type" value="Transcribed_RNA"/>
</dbReference>
<evidence type="ECO:0000313" key="1">
    <source>
        <dbReference type="EMBL" id="JAH55030.1"/>
    </source>
</evidence>